<name>A0A8S1HUZ0_9PELO</name>
<keyword evidence="2" id="KW-1185">Reference proteome</keyword>
<accession>A0A8S1HUZ0</accession>
<organism evidence="1 2">
    <name type="scientific">Caenorhabditis auriculariae</name>
    <dbReference type="NCBI Taxonomy" id="2777116"/>
    <lineage>
        <taxon>Eukaryota</taxon>
        <taxon>Metazoa</taxon>
        <taxon>Ecdysozoa</taxon>
        <taxon>Nematoda</taxon>
        <taxon>Chromadorea</taxon>
        <taxon>Rhabditida</taxon>
        <taxon>Rhabditina</taxon>
        <taxon>Rhabditomorpha</taxon>
        <taxon>Rhabditoidea</taxon>
        <taxon>Rhabditidae</taxon>
        <taxon>Peloderinae</taxon>
        <taxon>Caenorhabditis</taxon>
    </lineage>
</organism>
<gene>
    <name evidence="1" type="ORF">CAUJ_LOCUS12749</name>
</gene>
<proteinExistence type="predicted"/>
<protein>
    <submittedName>
        <fullName evidence="1">Uncharacterized protein</fullName>
    </submittedName>
</protein>
<evidence type="ECO:0000313" key="1">
    <source>
        <dbReference type="EMBL" id="CAD6196838.1"/>
    </source>
</evidence>
<dbReference type="AlphaFoldDB" id="A0A8S1HUZ0"/>
<dbReference type="EMBL" id="CAJGYM010000080">
    <property type="protein sequence ID" value="CAD6196838.1"/>
    <property type="molecule type" value="Genomic_DNA"/>
</dbReference>
<evidence type="ECO:0000313" key="2">
    <source>
        <dbReference type="Proteomes" id="UP000835052"/>
    </source>
</evidence>
<dbReference type="Proteomes" id="UP000835052">
    <property type="component" value="Unassembled WGS sequence"/>
</dbReference>
<reference evidence="1" key="1">
    <citation type="submission" date="2020-10" db="EMBL/GenBank/DDBJ databases">
        <authorList>
            <person name="Kikuchi T."/>
        </authorList>
    </citation>
    <scope>NUCLEOTIDE SEQUENCE</scope>
    <source>
        <strain evidence="1">NKZ352</strain>
    </source>
</reference>
<comment type="caution">
    <text evidence="1">The sequence shown here is derived from an EMBL/GenBank/DDBJ whole genome shotgun (WGS) entry which is preliminary data.</text>
</comment>
<sequence length="91" mass="10147">MSLGTHGGQDGNGQGLEDDRLVIFLFGDRRHHRRLLPVHAPEYQKLQPKSTSQWVKPEGRSSCDFLFSPPKLSSPTFAGSRSTVLTGNRTR</sequence>